<protein>
    <submittedName>
        <fullName evidence="2">Nucleotide-binding protein</fullName>
    </submittedName>
</protein>
<sequence length="269" mass="28659">MVDAHSRSRKVFVVHGRDKRLRREVFQFLRALDLAPVEWAEVLGMAEDPSPLIGDLLDKAMGEAQAVLVLLSPDDEVRLRPEFADGPHDPELRTTGQARPNVIFEAGMAERFRKRVVYAVVGTVRPYTDIGGRFVVRLDGSAKSRSVLAGQLRKAGCAVRTDDRTDWLSAGELTPVDGVAAGAFEVGGAAVRAAAGGWVVEGTITGTGPGPVTALVEATVHDDDYVLLGCARGLAAEVRAGERTAFHLVAAGELAGHAHVHVTAEVIFP</sequence>
<organism evidence="2 3">
    <name type="scientific">Saccharothrix xinjiangensis</name>
    <dbReference type="NCBI Taxonomy" id="204798"/>
    <lineage>
        <taxon>Bacteria</taxon>
        <taxon>Bacillati</taxon>
        <taxon>Actinomycetota</taxon>
        <taxon>Actinomycetes</taxon>
        <taxon>Pseudonocardiales</taxon>
        <taxon>Pseudonocardiaceae</taxon>
        <taxon>Saccharothrix</taxon>
    </lineage>
</organism>
<name>A0ABV9XYR4_9PSEU</name>
<dbReference type="InterPro" id="IPR019302">
    <property type="entry name" value="CAP12/PCTIR_TIR_dom"/>
</dbReference>
<accession>A0ABV9XYR4</accession>
<reference evidence="3" key="1">
    <citation type="journal article" date="2019" name="Int. J. Syst. Evol. Microbiol.">
        <title>The Global Catalogue of Microorganisms (GCM) 10K type strain sequencing project: providing services to taxonomists for standard genome sequencing and annotation.</title>
        <authorList>
            <consortium name="The Broad Institute Genomics Platform"/>
            <consortium name="The Broad Institute Genome Sequencing Center for Infectious Disease"/>
            <person name="Wu L."/>
            <person name="Ma J."/>
        </authorList>
    </citation>
    <scope>NUCLEOTIDE SEQUENCE [LARGE SCALE GENOMIC DNA]</scope>
    <source>
        <strain evidence="3">KCTC 12848</strain>
    </source>
</reference>
<keyword evidence="3" id="KW-1185">Reference proteome</keyword>
<comment type="caution">
    <text evidence="2">The sequence shown here is derived from an EMBL/GenBank/DDBJ whole genome shotgun (WGS) entry which is preliminary data.</text>
</comment>
<evidence type="ECO:0000313" key="3">
    <source>
        <dbReference type="Proteomes" id="UP001595833"/>
    </source>
</evidence>
<gene>
    <name evidence="2" type="ORF">ACFPFM_16875</name>
</gene>
<feature type="domain" description="CD-NTase-associated protein 12/Pycsar effector protein TIR" evidence="1">
    <location>
        <begin position="10"/>
        <end position="139"/>
    </location>
</feature>
<evidence type="ECO:0000259" key="1">
    <source>
        <dbReference type="Pfam" id="PF10137"/>
    </source>
</evidence>
<evidence type="ECO:0000313" key="2">
    <source>
        <dbReference type="EMBL" id="MFC5055425.1"/>
    </source>
</evidence>
<dbReference type="Proteomes" id="UP001595833">
    <property type="component" value="Unassembled WGS sequence"/>
</dbReference>
<dbReference type="RefSeq" id="WP_344038699.1">
    <property type="nucleotide sequence ID" value="NZ_BAAAKE010000012.1"/>
</dbReference>
<dbReference type="EMBL" id="JBHSJB010000013">
    <property type="protein sequence ID" value="MFC5055425.1"/>
    <property type="molecule type" value="Genomic_DNA"/>
</dbReference>
<proteinExistence type="predicted"/>
<dbReference type="Pfam" id="PF10137">
    <property type="entry name" value="CAP12-PCTIR_TIR"/>
    <property type="match status" value="1"/>
</dbReference>